<dbReference type="KEGG" id="pact:CA264_13265"/>
<organism evidence="5 6">
    <name type="scientific">Pontibacter actiniarum</name>
    <dbReference type="NCBI Taxonomy" id="323450"/>
    <lineage>
        <taxon>Bacteria</taxon>
        <taxon>Pseudomonadati</taxon>
        <taxon>Bacteroidota</taxon>
        <taxon>Cytophagia</taxon>
        <taxon>Cytophagales</taxon>
        <taxon>Hymenobacteraceae</taxon>
        <taxon>Pontibacter</taxon>
    </lineage>
</organism>
<dbReference type="STRING" id="709015.GCA_000472485_02691"/>
<evidence type="ECO:0000313" key="6">
    <source>
        <dbReference type="Proteomes" id="UP000266292"/>
    </source>
</evidence>
<dbReference type="GO" id="GO:0009279">
    <property type="term" value="C:cell outer membrane"/>
    <property type="evidence" value="ECO:0007669"/>
    <property type="project" value="TreeGrafter"/>
</dbReference>
<evidence type="ECO:0000256" key="2">
    <source>
        <dbReference type="SAM" id="MobiDB-lite"/>
    </source>
</evidence>
<name>A0A1X9YTV9_9BACT</name>
<feature type="region of interest" description="Disordered" evidence="2">
    <location>
        <begin position="503"/>
        <end position="539"/>
    </location>
</feature>
<accession>A0A1X9YTV9</accession>
<dbReference type="Gene3D" id="2.60.450.10">
    <property type="entry name" value="Lipopolysaccharide (LPS) transport protein A like domain"/>
    <property type="match status" value="3"/>
</dbReference>
<dbReference type="InterPro" id="IPR005653">
    <property type="entry name" value="OstA-like_N"/>
</dbReference>
<dbReference type="Proteomes" id="UP000266292">
    <property type="component" value="Chromosome"/>
</dbReference>
<evidence type="ECO:0000256" key="3">
    <source>
        <dbReference type="SAM" id="SignalP"/>
    </source>
</evidence>
<evidence type="ECO:0000313" key="5">
    <source>
        <dbReference type="EMBL" id="ARS36325.1"/>
    </source>
</evidence>
<dbReference type="InterPro" id="IPR050218">
    <property type="entry name" value="LptD"/>
</dbReference>
<feature type="signal peptide" evidence="3">
    <location>
        <begin position="1"/>
        <end position="21"/>
    </location>
</feature>
<dbReference type="RefSeq" id="WP_036776164.1">
    <property type="nucleotide sequence ID" value="NZ_CP021235.1"/>
</dbReference>
<protein>
    <recommendedName>
        <fullName evidence="4">Organic solvent tolerance-like N-terminal domain-containing protein</fullName>
    </recommendedName>
</protein>
<keyword evidence="6" id="KW-1185">Reference proteome</keyword>
<keyword evidence="1" id="KW-0472">Membrane</keyword>
<proteinExistence type="predicted"/>
<dbReference type="OrthoDB" id="9805931at2"/>
<dbReference type="Pfam" id="PF13100">
    <property type="entry name" value="OstA_2"/>
    <property type="match status" value="1"/>
</dbReference>
<feature type="compositionally biased region" description="Basic residues" evidence="2">
    <location>
        <begin position="528"/>
        <end position="539"/>
    </location>
</feature>
<sequence length="539" mass="60628">MKNAKILFSLVFTLMAATVFGQRQNQQQGEKVPVELQQADSLIGGNFNGQRIDKLIGNVVFKQKDGILYADSVYQYKEKNVLEAFGNVRINQADTVNITGNRATYNGDTRTARIIGNVVMKDPRMTLTTPSLDYNLNTRTATYTEGGVIVDPENRLESRMGTYNTKTKMLDFQQDVKVKTADYDIKAQNMKYNTLTKVVYFQGPTFIAGQQGDLYAEEGTYNTITKVSNFGRNAYILTKEYRLGGDKLFYDQNTGYGYAEKNVSLRSLKDDVTIRGQIGRYWRDRGEAKVYGRPVMETIMENDTLYLSADTLYSQEAKGARTASMIFAYPNVKIFKSDLQGKADSLSYNRTDSIMHMNVKPVLWNEQSQLVADTIHIQLRNETIDRMYMYSNAFIASEDTLRNYNQVKGRDMTAYFQNGDIKRVNVNGNGESLYFALEGDTTVTGMNKAICSDMVLKFGENKLKTISFLVQPDASFIPPHELEEGQKQLEGFAWLAELRPTKEQVLPKPAAAAPKPEPKKKAPAGKAKSAKKTAGGRKK</sequence>
<dbReference type="PANTHER" id="PTHR30189">
    <property type="entry name" value="LPS-ASSEMBLY PROTEIN"/>
    <property type="match status" value="1"/>
</dbReference>
<dbReference type="EMBL" id="CP021235">
    <property type="protein sequence ID" value="ARS36325.1"/>
    <property type="molecule type" value="Genomic_DNA"/>
</dbReference>
<evidence type="ECO:0000256" key="1">
    <source>
        <dbReference type="ARBA" id="ARBA00023237"/>
    </source>
</evidence>
<dbReference type="PANTHER" id="PTHR30189:SF1">
    <property type="entry name" value="LPS-ASSEMBLY PROTEIN LPTD"/>
    <property type="match status" value="1"/>
</dbReference>
<evidence type="ECO:0000259" key="4">
    <source>
        <dbReference type="Pfam" id="PF13100"/>
    </source>
</evidence>
<dbReference type="GO" id="GO:1990351">
    <property type="term" value="C:transporter complex"/>
    <property type="evidence" value="ECO:0007669"/>
    <property type="project" value="TreeGrafter"/>
</dbReference>
<keyword evidence="1" id="KW-0998">Cell outer membrane</keyword>
<feature type="chain" id="PRO_5010993618" description="Organic solvent tolerance-like N-terminal domain-containing protein" evidence="3">
    <location>
        <begin position="22"/>
        <end position="539"/>
    </location>
</feature>
<keyword evidence="3" id="KW-0732">Signal</keyword>
<gene>
    <name evidence="5" type="ORF">CA264_13265</name>
</gene>
<dbReference type="AlphaFoldDB" id="A0A1X9YTV9"/>
<reference evidence="6" key="1">
    <citation type="submission" date="2017-05" db="EMBL/GenBank/DDBJ databases">
        <authorList>
            <person name="Ray J."/>
            <person name="Price M."/>
            <person name="Deutschbauer A."/>
        </authorList>
    </citation>
    <scope>NUCLEOTIDE SEQUENCE [LARGE SCALE GENOMIC DNA]</scope>
    <source>
        <strain evidence="6">DSM 19842</strain>
    </source>
</reference>
<feature type="domain" description="Organic solvent tolerance-like N-terminal" evidence="4">
    <location>
        <begin position="34"/>
        <end position="187"/>
    </location>
</feature>